<accession>A0A9P8Q7D4</accession>
<keyword evidence="2" id="KW-1185">Reference proteome</keyword>
<reference evidence="1" key="1">
    <citation type="journal article" date="2021" name="Open Biol.">
        <title>Shared evolutionary footprints suggest mitochondrial oxidative damage underlies multiple complex I losses in fungi.</title>
        <authorList>
            <person name="Schikora-Tamarit M.A."/>
            <person name="Marcet-Houben M."/>
            <person name="Nosek J."/>
            <person name="Gabaldon T."/>
        </authorList>
    </citation>
    <scope>NUCLEOTIDE SEQUENCE</scope>
    <source>
        <strain evidence="1">CBS2887</strain>
    </source>
</reference>
<sequence length="66" mass="7129">MDLTVGLAKHSLKIGKCFGSIKIASLAFKSYLAKYSASTSTWRSNNGLPKATNGKDIVWDVIVLVN</sequence>
<evidence type="ECO:0000313" key="1">
    <source>
        <dbReference type="EMBL" id="KAH3685598.1"/>
    </source>
</evidence>
<evidence type="ECO:0000313" key="2">
    <source>
        <dbReference type="Proteomes" id="UP000774326"/>
    </source>
</evidence>
<organism evidence="1 2">
    <name type="scientific">Wickerhamomyces pijperi</name>
    <name type="common">Yeast</name>
    <name type="synonym">Pichia pijperi</name>
    <dbReference type="NCBI Taxonomy" id="599730"/>
    <lineage>
        <taxon>Eukaryota</taxon>
        <taxon>Fungi</taxon>
        <taxon>Dikarya</taxon>
        <taxon>Ascomycota</taxon>
        <taxon>Saccharomycotina</taxon>
        <taxon>Saccharomycetes</taxon>
        <taxon>Phaffomycetales</taxon>
        <taxon>Wickerhamomycetaceae</taxon>
        <taxon>Wickerhamomyces</taxon>
    </lineage>
</organism>
<comment type="caution">
    <text evidence="1">The sequence shown here is derived from an EMBL/GenBank/DDBJ whole genome shotgun (WGS) entry which is preliminary data.</text>
</comment>
<protein>
    <submittedName>
        <fullName evidence="1">Uncharacterized protein</fullName>
    </submittedName>
</protein>
<gene>
    <name evidence="1" type="ORF">WICPIJ_003428</name>
</gene>
<proteinExistence type="predicted"/>
<dbReference type="EMBL" id="JAEUBG010001882">
    <property type="protein sequence ID" value="KAH3685598.1"/>
    <property type="molecule type" value="Genomic_DNA"/>
</dbReference>
<dbReference type="AlphaFoldDB" id="A0A9P8Q7D4"/>
<reference evidence="1" key="2">
    <citation type="submission" date="2021-01" db="EMBL/GenBank/DDBJ databases">
        <authorList>
            <person name="Schikora-Tamarit M.A."/>
        </authorList>
    </citation>
    <scope>NUCLEOTIDE SEQUENCE</scope>
    <source>
        <strain evidence="1">CBS2887</strain>
    </source>
</reference>
<dbReference type="Proteomes" id="UP000774326">
    <property type="component" value="Unassembled WGS sequence"/>
</dbReference>
<name>A0A9P8Q7D4_WICPI</name>